<evidence type="ECO:0000256" key="10">
    <source>
        <dbReference type="ARBA" id="ARBA00022989"/>
    </source>
</evidence>
<dbReference type="SMART" id="SM00387">
    <property type="entry name" value="HATPase_c"/>
    <property type="match status" value="1"/>
</dbReference>
<dbReference type="Proteomes" id="UP000291822">
    <property type="component" value="Unassembled WGS sequence"/>
</dbReference>
<dbReference type="GO" id="GO:0000155">
    <property type="term" value="F:phosphorelay sensor kinase activity"/>
    <property type="evidence" value="ECO:0007669"/>
    <property type="project" value="InterPro"/>
</dbReference>
<evidence type="ECO:0000256" key="9">
    <source>
        <dbReference type="ARBA" id="ARBA00022777"/>
    </source>
</evidence>
<evidence type="ECO:0000256" key="4">
    <source>
        <dbReference type="ARBA" id="ARBA00022475"/>
    </source>
</evidence>
<dbReference type="PRINTS" id="PR00344">
    <property type="entry name" value="BCTRLSENSOR"/>
</dbReference>
<keyword evidence="5" id="KW-0997">Cell inner membrane</keyword>
<dbReference type="EC" id="2.7.13.3" evidence="3"/>
<dbReference type="Gene3D" id="3.30.565.10">
    <property type="entry name" value="Histidine kinase-like ATPase, C-terminal domain"/>
    <property type="match status" value="1"/>
</dbReference>
<keyword evidence="11" id="KW-0902">Two-component regulatory system</keyword>
<dbReference type="InterPro" id="IPR003661">
    <property type="entry name" value="HisK_dim/P_dom"/>
</dbReference>
<comment type="catalytic activity">
    <reaction evidence="1">
        <text>ATP + protein L-histidine = ADP + protein N-phospho-L-histidine.</text>
        <dbReference type="EC" id="2.7.13.3"/>
    </reaction>
</comment>
<evidence type="ECO:0000259" key="14">
    <source>
        <dbReference type="PROSITE" id="PS50109"/>
    </source>
</evidence>
<dbReference type="AlphaFoldDB" id="A0A4R0YQX4"/>
<keyword evidence="7" id="KW-0808">Transferase</keyword>
<keyword evidence="8" id="KW-0812">Transmembrane</keyword>
<dbReference type="PANTHER" id="PTHR44936">
    <property type="entry name" value="SENSOR PROTEIN CREC"/>
    <property type="match status" value="1"/>
</dbReference>
<dbReference type="InterPro" id="IPR005467">
    <property type="entry name" value="His_kinase_dom"/>
</dbReference>
<dbReference type="CDD" id="cd00082">
    <property type="entry name" value="HisKA"/>
    <property type="match status" value="1"/>
</dbReference>
<organism evidence="15 16">
    <name type="scientific">Dyella soli</name>
    <dbReference type="NCBI Taxonomy" id="522319"/>
    <lineage>
        <taxon>Bacteria</taxon>
        <taxon>Pseudomonadati</taxon>
        <taxon>Pseudomonadota</taxon>
        <taxon>Gammaproteobacteria</taxon>
        <taxon>Lysobacterales</taxon>
        <taxon>Rhodanobacteraceae</taxon>
        <taxon>Dyella</taxon>
    </lineage>
</organism>
<name>A0A4R0YQX4_9GAMM</name>
<evidence type="ECO:0000256" key="3">
    <source>
        <dbReference type="ARBA" id="ARBA00012438"/>
    </source>
</evidence>
<keyword evidence="16" id="KW-1185">Reference proteome</keyword>
<comment type="caution">
    <text evidence="15">The sequence shown here is derived from an EMBL/GenBank/DDBJ whole genome shotgun (WGS) entry which is preliminary data.</text>
</comment>
<keyword evidence="4" id="KW-1003">Cell membrane</keyword>
<evidence type="ECO:0000256" key="7">
    <source>
        <dbReference type="ARBA" id="ARBA00022679"/>
    </source>
</evidence>
<dbReference type="EMBL" id="SJTG01000002">
    <property type="protein sequence ID" value="TCI11379.1"/>
    <property type="molecule type" value="Genomic_DNA"/>
</dbReference>
<proteinExistence type="predicted"/>
<dbReference type="PANTHER" id="PTHR44936:SF5">
    <property type="entry name" value="SENSOR HISTIDINE KINASE ENVZ"/>
    <property type="match status" value="1"/>
</dbReference>
<evidence type="ECO:0000256" key="2">
    <source>
        <dbReference type="ARBA" id="ARBA00004429"/>
    </source>
</evidence>
<feature type="region of interest" description="Disordered" evidence="13">
    <location>
        <begin position="1"/>
        <end position="28"/>
    </location>
</feature>
<evidence type="ECO:0000256" key="11">
    <source>
        <dbReference type="ARBA" id="ARBA00023012"/>
    </source>
</evidence>
<keyword evidence="10" id="KW-1133">Transmembrane helix</keyword>
<evidence type="ECO:0000256" key="13">
    <source>
        <dbReference type="SAM" id="MobiDB-lite"/>
    </source>
</evidence>
<dbReference type="GO" id="GO:0005886">
    <property type="term" value="C:plasma membrane"/>
    <property type="evidence" value="ECO:0007669"/>
    <property type="project" value="UniProtKB-SubCell"/>
</dbReference>
<evidence type="ECO:0000256" key="1">
    <source>
        <dbReference type="ARBA" id="ARBA00000085"/>
    </source>
</evidence>
<dbReference type="InterPro" id="IPR036890">
    <property type="entry name" value="HATPase_C_sf"/>
</dbReference>
<accession>A0A4R0YQX4</accession>
<dbReference type="PROSITE" id="PS50109">
    <property type="entry name" value="HIS_KIN"/>
    <property type="match status" value="1"/>
</dbReference>
<gene>
    <name evidence="15" type="ORF">EZM97_14805</name>
</gene>
<dbReference type="Pfam" id="PF02518">
    <property type="entry name" value="HATPase_c"/>
    <property type="match status" value="1"/>
</dbReference>
<keyword evidence="12" id="KW-0472">Membrane</keyword>
<evidence type="ECO:0000313" key="16">
    <source>
        <dbReference type="Proteomes" id="UP000291822"/>
    </source>
</evidence>
<feature type="domain" description="Histidine kinase" evidence="14">
    <location>
        <begin position="138"/>
        <end position="336"/>
    </location>
</feature>
<protein>
    <recommendedName>
        <fullName evidence="3">histidine kinase</fullName>
        <ecNumber evidence="3">2.7.13.3</ecNumber>
    </recommendedName>
</protein>
<sequence length="336" mass="35868">MHGSLPKPLSMTRNQAPSAHGPAANLPATCTDRMVGRTHDRVLASHDGTRTGPLSQAFHRETSRPVDAHQANLFDPHQLARAGSHPQDDSSIGHMGMAAVTTVPDHGVDEESGAVMAFDPRQERLSGHLTEHFKILASISHDLQTPITRMRLRVERLDDCAEQQKIVGDLREMEHLIREGVAYARGTLGGEKARVKMDPVAFLESLVFDYQDMGRTVSLVASAGGHVTTCPHALRRVLGNLIDNAIKYGGAAEIGAHRDSRGALCLTVSDRGQGIPESELKEVLKPFYRLAVARESDISGAGLGLAIAAQLISSIGGTLSLSNRSGGGLTAAITLP</sequence>
<evidence type="ECO:0000256" key="8">
    <source>
        <dbReference type="ARBA" id="ARBA00022692"/>
    </source>
</evidence>
<evidence type="ECO:0000256" key="12">
    <source>
        <dbReference type="ARBA" id="ARBA00023136"/>
    </source>
</evidence>
<evidence type="ECO:0000256" key="6">
    <source>
        <dbReference type="ARBA" id="ARBA00022553"/>
    </source>
</evidence>
<dbReference type="InterPro" id="IPR050980">
    <property type="entry name" value="2C_sensor_his_kinase"/>
</dbReference>
<dbReference type="InterPro" id="IPR036097">
    <property type="entry name" value="HisK_dim/P_sf"/>
</dbReference>
<keyword evidence="9 15" id="KW-0418">Kinase</keyword>
<dbReference type="InterPro" id="IPR003594">
    <property type="entry name" value="HATPase_dom"/>
</dbReference>
<dbReference type="SUPFAM" id="SSF47384">
    <property type="entry name" value="Homodimeric domain of signal transducing histidine kinase"/>
    <property type="match status" value="1"/>
</dbReference>
<dbReference type="Gene3D" id="1.10.287.130">
    <property type="match status" value="1"/>
</dbReference>
<dbReference type="SUPFAM" id="SSF55874">
    <property type="entry name" value="ATPase domain of HSP90 chaperone/DNA topoisomerase II/histidine kinase"/>
    <property type="match status" value="1"/>
</dbReference>
<comment type="subcellular location">
    <subcellularLocation>
        <location evidence="2">Cell inner membrane</location>
        <topology evidence="2">Multi-pass membrane protein</topology>
    </subcellularLocation>
</comment>
<evidence type="ECO:0000313" key="15">
    <source>
        <dbReference type="EMBL" id="TCI11379.1"/>
    </source>
</evidence>
<reference evidence="15 16" key="1">
    <citation type="submission" date="2019-02" db="EMBL/GenBank/DDBJ databases">
        <title>Dyella amyloliquefaciens sp. nov., isolated from forest soil.</title>
        <authorList>
            <person name="Gao Z.-H."/>
            <person name="Qiu L.-H."/>
        </authorList>
    </citation>
    <scope>NUCLEOTIDE SEQUENCE [LARGE SCALE GENOMIC DNA]</scope>
    <source>
        <strain evidence="15 16">KACC 12747</strain>
    </source>
</reference>
<dbReference type="InterPro" id="IPR004358">
    <property type="entry name" value="Sig_transdc_His_kin-like_C"/>
</dbReference>
<evidence type="ECO:0000256" key="5">
    <source>
        <dbReference type="ARBA" id="ARBA00022519"/>
    </source>
</evidence>
<keyword evidence="6" id="KW-0597">Phosphoprotein</keyword>